<dbReference type="AlphaFoldDB" id="A0A0C9QIF1"/>
<dbReference type="SUPFAM" id="SSF53383">
    <property type="entry name" value="PLP-dependent transferases"/>
    <property type="match status" value="1"/>
</dbReference>
<dbReference type="InterPro" id="IPR015424">
    <property type="entry name" value="PyrdxlP-dep_Trfase"/>
</dbReference>
<name>A0A0C9QIF1_9HYME</name>
<evidence type="ECO:0000256" key="37">
    <source>
        <dbReference type="ARBA" id="ARBA00049480"/>
    </source>
</evidence>
<dbReference type="EC" id="2.6.1.44" evidence="5"/>
<evidence type="ECO:0000256" key="19">
    <source>
        <dbReference type="ARBA" id="ARBA00043679"/>
    </source>
</evidence>
<dbReference type="GeneID" id="105273947"/>
<evidence type="ECO:0000256" key="13">
    <source>
        <dbReference type="ARBA" id="ARBA00039862"/>
    </source>
</evidence>
<evidence type="ECO:0000256" key="23">
    <source>
        <dbReference type="ARBA" id="ARBA00043758"/>
    </source>
</evidence>
<keyword evidence="9" id="KW-0809">Transit peptide</keyword>
<accession>A0A0C9QIF1</accession>
<evidence type="ECO:0000256" key="14">
    <source>
        <dbReference type="ARBA" id="ARBA00041662"/>
    </source>
</evidence>
<dbReference type="Gene3D" id="3.40.640.10">
    <property type="entry name" value="Type I PLP-dependent aspartate aminotransferase-like (Major domain)"/>
    <property type="match status" value="1"/>
</dbReference>
<evidence type="ECO:0000256" key="32">
    <source>
        <dbReference type="ARBA" id="ARBA00048264"/>
    </source>
</evidence>
<comment type="catalytic activity">
    <reaction evidence="36">
        <text>oxaloacetate + L-alanine = L-aspartate + pyruvate</text>
        <dbReference type="Rhea" id="RHEA:77347"/>
        <dbReference type="ChEBI" id="CHEBI:15361"/>
        <dbReference type="ChEBI" id="CHEBI:16452"/>
        <dbReference type="ChEBI" id="CHEBI:29991"/>
        <dbReference type="ChEBI" id="CHEBI:57972"/>
    </reaction>
</comment>
<organism evidence="40">
    <name type="scientific">Fopius arisanus</name>
    <dbReference type="NCBI Taxonomy" id="64838"/>
    <lineage>
        <taxon>Eukaryota</taxon>
        <taxon>Metazoa</taxon>
        <taxon>Ecdysozoa</taxon>
        <taxon>Arthropoda</taxon>
        <taxon>Hexapoda</taxon>
        <taxon>Insecta</taxon>
        <taxon>Pterygota</taxon>
        <taxon>Neoptera</taxon>
        <taxon>Endopterygota</taxon>
        <taxon>Hymenoptera</taxon>
        <taxon>Apocrita</taxon>
        <taxon>Ichneumonoidea</taxon>
        <taxon>Braconidae</taxon>
        <taxon>Opiinae</taxon>
        <taxon>Fopius</taxon>
    </lineage>
</organism>
<evidence type="ECO:0000256" key="4">
    <source>
        <dbReference type="ARBA" id="ARBA00011881"/>
    </source>
</evidence>
<dbReference type="KEGG" id="fas:105273947"/>
<evidence type="ECO:0000256" key="11">
    <source>
        <dbReference type="ARBA" id="ARBA00033660"/>
    </source>
</evidence>
<comment type="catalytic activity">
    <reaction evidence="27">
        <text>2-oxopentanoate + N(omega),N(omega)-dimethyl-L-arginine = 5-(3,3-dimethylguanidino)-2-oxopentanoate + L-2-aminopentanoate</text>
        <dbReference type="Rhea" id="RHEA:77359"/>
        <dbReference type="ChEBI" id="CHEBI:28644"/>
        <dbReference type="ChEBI" id="CHEBI:58326"/>
        <dbReference type="ChEBI" id="CHEBI:58441"/>
        <dbReference type="ChEBI" id="CHEBI:197301"/>
    </reaction>
</comment>
<evidence type="ECO:0000256" key="6">
    <source>
        <dbReference type="ARBA" id="ARBA00022576"/>
    </source>
</evidence>
<evidence type="ECO:0000256" key="10">
    <source>
        <dbReference type="ARBA" id="ARBA00023128"/>
    </source>
</evidence>
<comment type="catalytic activity">
    <reaction evidence="25">
        <text>N(omega),N('omega)-dimethyl-L-arginine + pyruvate = 5-(3,3'-dimethylguanidino)-2-oxopentanoate + L-alanine</text>
        <dbReference type="Rhea" id="RHEA:77307"/>
        <dbReference type="ChEBI" id="CHEBI:15361"/>
        <dbReference type="ChEBI" id="CHEBI:57972"/>
        <dbReference type="ChEBI" id="CHEBI:197308"/>
        <dbReference type="ChEBI" id="CHEBI:197310"/>
    </reaction>
</comment>
<dbReference type="FunFam" id="3.40.640.10:FF:000055">
    <property type="entry name" value="Alanine--glyoxylate aminotransferase 2, mitochondrial"/>
    <property type="match status" value="1"/>
</dbReference>
<dbReference type="GO" id="GO:0016223">
    <property type="term" value="F:beta-alanine:pyruvate transaminase activity"/>
    <property type="evidence" value="ECO:0007669"/>
    <property type="project" value="UniProtKB-EC"/>
</dbReference>
<dbReference type="PIRSF" id="PIRSF000521">
    <property type="entry name" value="Transaminase_4ab_Lys_Orn"/>
    <property type="match status" value="1"/>
</dbReference>
<evidence type="ECO:0000313" key="41">
    <source>
        <dbReference type="Proteomes" id="UP000694866"/>
    </source>
</evidence>
<dbReference type="EC" id="2.6.1.40" evidence="12"/>
<evidence type="ECO:0000256" key="17">
    <source>
        <dbReference type="ARBA" id="ARBA00042669"/>
    </source>
</evidence>
<evidence type="ECO:0000256" key="33">
    <source>
        <dbReference type="ARBA" id="ARBA00048500"/>
    </source>
</evidence>
<comment type="catalytic activity">
    <reaction evidence="34">
        <text>N(omega),N(omega)-dimethyl-L-arginine + 2-oxobutanoate = 5-(3,3-dimethylguanidino)-2-oxopentanoate + (2S)-2-aminobutanoate</text>
        <dbReference type="Rhea" id="RHEA:77351"/>
        <dbReference type="ChEBI" id="CHEBI:16763"/>
        <dbReference type="ChEBI" id="CHEBI:58326"/>
        <dbReference type="ChEBI" id="CHEBI:74359"/>
        <dbReference type="ChEBI" id="CHEBI:197301"/>
    </reaction>
</comment>
<comment type="catalytic activity">
    <reaction evidence="18">
        <text>N(omega),N(omega)-dimethyl-L-arginine + pyruvate = 5-(3,3-dimethylguanidino)-2-oxopentanoate + L-alanine</text>
        <dbReference type="Rhea" id="RHEA:77303"/>
        <dbReference type="ChEBI" id="CHEBI:15361"/>
        <dbReference type="ChEBI" id="CHEBI:57972"/>
        <dbReference type="ChEBI" id="CHEBI:58326"/>
        <dbReference type="ChEBI" id="CHEBI:197301"/>
    </reaction>
</comment>
<dbReference type="EMBL" id="GBYB01003279">
    <property type="protein sequence ID" value="JAG73046.1"/>
    <property type="molecule type" value="Transcribed_RNA"/>
</dbReference>
<comment type="similarity">
    <text evidence="3 39">Belongs to the class-III pyridoxal-phosphate-dependent aminotransferase family.</text>
</comment>
<comment type="catalytic activity">
    <reaction evidence="37">
        <text>N(omega),N('omega)-dimethyl-L-arginine + glyoxylate = 5-(3,3'-dimethylguanidino)-2-oxopentanoate + glycine</text>
        <dbReference type="Rhea" id="RHEA:77315"/>
        <dbReference type="ChEBI" id="CHEBI:36655"/>
        <dbReference type="ChEBI" id="CHEBI:57305"/>
        <dbReference type="ChEBI" id="CHEBI:197308"/>
        <dbReference type="ChEBI" id="CHEBI:197310"/>
    </reaction>
</comment>
<comment type="catalytic activity">
    <reaction evidence="22">
        <text>2-oxobutanoate + L-alanine = (2S)-2-aminobutanoate + pyruvate</text>
        <dbReference type="Rhea" id="RHEA:77355"/>
        <dbReference type="ChEBI" id="CHEBI:15361"/>
        <dbReference type="ChEBI" id="CHEBI:16763"/>
        <dbReference type="ChEBI" id="CHEBI:57972"/>
        <dbReference type="ChEBI" id="CHEBI:74359"/>
        <dbReference type="EC" id="2.6.1.44"/>
    </reaction>
</comment>
<evidence type="ECO:0000256" key="22">
    <source>
        <dbReference type="ARBA" id="ARBA00043751"/>
    </source>
</evidence>
<evidence type="ECO:0000256" key="12">
    <source>
        <dbReference type="ARBA" id="ARBA00039130"/>
    </source>
</evidence>
<evidence type="ECO:0000256" key="27">
    <source>
        <dbReference type="ARBA" id="ARBA00043826"/>
    </source>
</evidence>
<evidence type="ECO:0000256" key="7">
    <source>
        <dbReference type="ARBA" id="ARBA00022679"/>
    </source>
</evidence>
<evidence type="ECO:0000256" key="39">
    <source>
        <dbReference type="RuleBase" id="RU003560"/>
    </source>
</evidence>
<evidence type="ECO:0000256" key="26">
    <source>
        <dbReference type="ARBA" id="ARBA00043825"/>
    </source>
</evidence>
<comment type="catalytic activity">
    <reaction evidence="24">
        <text>L-ornithine + pyruvate = 5-amino-2-oxopentanoate + L-alanine</text>
        <dbReference type="Rhea" id="RHEA:77327"/>
        <dbReference type="ChEBI" id="CHEBI:15361"/>
        <dbReference type="ChEBI" id="CHEBI:46911"/>
        <dbReference type="ChEBI" id="CHEBI:57972"/>
        <dbReference type="ChEBI" id="CHEBI:58802"/>
    </reaction>
</comment>
<evidence type="ECO:0000256" key="36">
    <source>
        <dbReference type="ARBA" id="ARBA00048916"/>
    </source>
</evidence>
<comment type="catalytic activity">
    <reaction evidence="20">
        <text>(R)-3-amino-2-methylpropanoate + pyruvate = 2-methyl-3-oxopropanoate + L-alanine</text>
        <dbReference type="Rhea" id="RHEA:18393"/>
        <dbReference type="ChEBI" id="CHEBI:15361"/>
        <dbReference type="ChEBI" id="CHEBI:57700"/>
        <dbReference type="ChEBI" id="CHEBI:57731"/>
        <dbReference type="ChEBI" id="CHEBI:57972"/>
        <dbReference type="EC" id="2.6.1.40"/>
    </reaction>
    <physiologicalReaction direction="left-to-right" evidence="20">
        <dbReference type="Rhea" id="RHEA:18394"/>
    </physiologicalReaction>
</comment>
<comment type="catalytic activity">
    <reaction evidence="31">
        <text>N(omega),N(omega)-dimethyl-L-arginine + glyoxylate = 5-(3,3-dimethylguanidino)-2-oxopentanoate + glycine</text>
        <dbReference type="Rhea" id="RHEA:77311"/>
        <dbReference type="ChEBI" id="CHEBI:36655"/>
        <dbReference type="ChEBI" id="CHEBI:57305"/>
        <dbReference type="ChEBI" id="CHEBI:58326"/>
        <dbReference type="ChEBI" id="CHEBI:197301"/>
    </reaction>
</comment>
<dbReference type="Gene3D" id="3.90.1150.10">
    <property type="entry name" value="Aspartate Aminotransferase, domain 1"/>
    <property type="match status" value="1"/>
</dbReference>
<comment type="catalytic activity">
    <reaction evidence="11">
        <text>glyoxylate + L-alanine = glycine + pyruvate</text>
        <dbReference type="Rhea" id="RHEA:24248"/>
        <dbReference type="ChEBI" id="CHEBI:15361"/>
        <dbReference type="ChEBI" id="CHEBI:36655"/>
        <dbReference type="ChEBI" id="CHEBI:57305"/>
        <dbReference type="ChEBI" id="CHEBI:57972"/>
        <dbReference type="EC" id="2.6.1.44"/>
    </reaction>
    <physiologicalReaction direction="left-to-right" evidence="11">
        <dbReference type="Rhea" id="RHEA:24249"/>
    </physiologicalReaction>
</comment>
<dbReference type="GO" id="GO:0005739">
    <property type="term" value="C:mitochondrion"/>
    <property type="evidence" value="ECO:0007669"/>
    <property type="project" value="UniProtKB-SubCell"/>
</dbReference>
<dbReference type="InterPro" id="IPR005814">
    <property type="entry name" value="Aminotrans_3"/>
</dbReference>
<evidence type="ECO:0000256" key="2">
    <source>
        <dbReference type="ARBA" id="ARBA00004173"/>
    </source>
</evidence>
<gene>
    <name evidence="40" type="primary">AGXT2_1</name>
    <name evidence="42" type="synonym">LOC105273947</name>
    <name evidence="40" type="ORF">g.56880</name>
</gene>
<keyword evidence="8 39" id="KW-0663">Pyridoxal phosphate</keyword>
<dbReference type="InterPro" id="IPR015421">
    <property type="entry name" value="PyrdxlP-dep_Trfase_major"/>
</dbReference>
<keyword evidence="7" id="KW-0808">Transferase</keyword>
<comment type="catalytic activity">
    <reaction evidence="32">
        <text>L-ornithine + glyoxylate = 5-amino-2-oxopentanoate + glycine</text>
        <dbReference type="Rhea" id="RHEA:77331"/>
        <dbReference type="ChEBI" id="CHEBI:36655"/>
        <dbReference type="ChEBI" id="CHEBI:46911"/>
        <dbReference type="ChEBI" id="CHEBI:57305"/>
        <dbReference type="ChEBI" id="CHEBI:58802"/>
    </reaction>
</comment>
<dbReference type="GO" id="GO:0009436">
    <property type="term" value="P:glyoxylate catabolic process"/>
    <property type="evidence" value="ECO:0007669"/>
    <property type="project" value="TreeGrafter"/>
</dbReference>
<dbReference type="Proteomes" id="UP000694866">
    <property type="component" value="Unplaced"/>
</dbReference>
<comment type="catalytic activity">
    <reaction evidence="35">
        <text>N(omega)-methyl-L-arginine + glyoxylate = 5-(3-methylguanidino)-2-oxopentanoate + glycine</text>
        <dbReference type="Rhea" id="RHEA:77323"/>
        <dbReference type="ChEBI" id="CHEBI:36655"/>
        <dbReference type="ChEBI" id="CHEBI:57305"/>
        <dbReference type="ChEBI" id="CHEBI:114953"/>
        <dbReference type="ChEBI" id="CHEBI:197314"/>
    </reaction>
</comment>
<evidence type="ECO:0000256" key="5">
    <source>
        <dbReference type="ARBA" id="ARBA00013049"/>
    </source>
</evidence>
<evidence type="ECO:0000256" key="29">
    <source>
        <dbReference type="ARBA" id="ARBA00044257"/>
    </source>
</evidence>
<keyword evidence="41" id="KW-1185">Reference proteome</keyword>
<comment type="function">
    <text evidence="38">Multifunctional aminotransferase with a broad substrate specificity. Catalyzes the conversion of glyoxylate to glycine using alanine as the amino donor. Catalyzes metabolism of not L- but the D-isomer of D-beta-aminoisobutyric acid to generate 2-methyl-3-oxopropanoate and alanine. Catalyzes the transfer of the amino group from beta-alanine to pyruvate to yield L-alanine and 3-oxopropanoate. Can metabolize NG-monomethyl-L-arginine (NMMA), asymmetric NG,NG-dimethyl-L-arginine (ADMA) and symmetric NG,N'G-dimethyl-L-arginine (SDMA). ADMA is a potent inhibitor of nitric-oxide (NO) synthase, and this activity provides mechanism through which the kidney regulates blood pressure.</text>
</comment>
<evidence type="ECO:0000256" key="15">
    <source>
        <dbReference type="ARBA" id="ARBA00041845"/>
    </source>
</evidence>
<evidence type="ECO:0000256" key="18">
    <source>
        <dbReference type="ARBA" id="ARBA00043669"/>
    </source>
</evidence>
<comment type="catalytic activity">
    <reaction evidence="23">
        <text>N(omega)-methyl-L-arginine + pyruvate = 5-(3-methylguanidino)-2-oxopentanoate + L-alanine</text>
        <dbReference type="Rhea" id="RHEA:77319"/>
        <dbReference type="ChEBI" id="CHEBI:15361"/>
        <dbReference type="ChEBI" id="CHEBI:57972"/>
        <dbReference type="ChEBI" id="CHEBI:114953"/>
        <dbReference type="ChEBI" id="CHEBI:197314"/>
    </reaction>
</comment>
<dbReference type="OrthoDB" id="10261433at2759"/>
<evidence type="ECO:0000256" key="8">
    <source>
        <dbReference type="ARBA" id="ARBA00022898"/>
    </source>
</evidence>
<dbReference type="GO" id="GO:0047305">
    <property type="term" value="F:(R)-3-amino-2-methylpropionate-pyruvate transaminase activity"/>
    <property type="evidence" value="ECO:0007669"/>
    <property type="project" value="UniProtKB-EC"/>
</dbReference>
<evidence type="ECO:0000256" key="35">
    <source>
        <dbReference type="ARBA" id="ARBA00048760"/>
    </source>
</evidence>
<dbReference type="Pfam" id="PF00202">
    <property type="entry name" value="Aminotran_3"/>
    <property type="match status" value="1"/>
</dbReference>
<evidence type="ECO:0000256" key="30">
    <source>
        <dbReference type="ARBA" id="ARBA00044258"/>
    </source>
</evidence>
<dbReference type="RefSeq" id="XP_011314996.1">
    <property type="nucleotide sequence ID" value="XM_011316694.1"/>
</dbReference>
<reference evidence="42" key="2">
    <citation type="submission" date="2025-04" db="UniProtKB">
        <authorList>
            <consortium name="RefSeq"/>
        </authorList>
    </citation>
    <scope>IDENTIFICATION</scope>
    <source>
        <strain evidence="42">USDA-PBARC FA_bdor</strain>
        <tissue evidence="42">Whole organism</tissue>
    </source>
</reference>
<evidence type="ECO:0000313" key="40">
    <source>
        <dbReference type="EMBL" id="JAG73046.1"/>
    </source>
</evidence>
<evidence type="ECO:0000256" key="21">
    <source>
        <dbReference type="ARBA" id="ARBA00043749"/>
    </source>
</evidence>
<comment type="cofactor">
    <cofactor evidence="1">
        <name>pyridoxal 5'-phosphate</name>
        <dbReference type="ChEBI" id="CHEBI:597326"/>
    </cofactor>
</comment>
<comment type="subunit">
    <text evidence="4">Homotetramer.</text>
</comment>
<dbReference type="EC" id="2.6.1.18" evidence="28"/>
<dbReference type="InterPro" id="IPR049704">
    <property type="entry name" value="Aminotrans_3_PPA_site"/>
</dbReference>
<comment type="catalytic activity">
    <reaction evidence="33">
        <text>2-oxohexanoate + N(omega),N(omega)-dimethyl-L-arginine = L-2-aminohexanoate + 5-(3,3-dimethylguanidino)-2-oxopentanoate</text>
        <dbReference type="Rhea" id="RHEA:77363"/>
        <dbReference type="ChEBI" id="CHEBI:35177"/>
        <dbReference type="ChEBI" id="CHEBI:58326"/>
        <dbReference type="ChEBI" id="CHEBI:58455"/>
        <dbReference type="ChEBI" id="CHEBI:197301"/>
    </reaction>
</comment>
<keyword evidence="10" id="KW-0496">Mitochondrion</keyword>
<evidence type="ECO:0000256" key="20">
    <source>
        <dbReference type="ARBA" id="ARBA00043726"/>
    </source>
</evidence>
<evidence type="ECO:0000256" key="34">
    <source>
        <dbReference type="ARBA" id="ARBA00048560"/>
    </source>
</evidence>
<protein>
    <recommendedName>
        <fullName evidence="13">Alanine--glyoxylate aminotransferase 2, mitochondrial</fullName>
        <ecNumber evidence="28">2.6.1.18</ecNumber>
        <ecNumber evidence="12">2.6.1.40</ecNumber>
        <ecNumber evidence="5">2.6.1.44</ecNumber>
    </recommendedName>
    <alternativeName>
        <fullName evidence="14">(R)-3-amino-2-methylpropionate--pyruvate transaminase</fullName>
    </alternativeName>
    <alternativeName>
        <fullName evidence="16">Beta-ALAAT II</fullName>
    </alternativeName>
    <alternativeName>
        <fullName evidence="17">Beta-alanine-pyruvate aminotransferase</fullName>
    </alternativeName>
    <alternativeName>
        <fullName evidence="30">D-3-aminoisobutyrate-pyruvate aminotransferase</fullName>
    </alternativeName>
    <alternativeName>
        <fullName evidence="15">D-AIBAT</fullName>
    </alternativeName>
    <alternativeName>
        <fullName evidence="29">D-beta-aminoisobutyrate-pyruvate aminotransferase</fullName>
    </alternativeName>
</protein>
<evidence type="ECO:0000313" key="42">
    <source>
        <dbReference type="RefSeq" id="XP_011314996.1"/>
    </source>
</evidence>
<keyword evidence="6 42" id="KW-0032">Aminotransferase</keyword>
<sequence>MALKGVTGRWSSIRRYSSLPEIPGCNFTVSNYKGSHYDSVKSGRMNSVTPTTPPFYKKPLLIHEGHKQWLWDHTGRRYLDMFGGVVTVSVGHSHPKVTEAATSQLSKLNHTTSIYMHPKYQEYADKLIGKLPGNLKVLYMTNSGSESNELAFLMAKVYTGAQDIISLNNSYHGSTYMTNAATGMSTWRYPIASAPGHPQVTVPDVYRGSWGGSQCRDCPVSQRGQTCECIGDKCIAAEKYLKDLKDTIQFSLPNNGKFAAFIAESIQGIGGVVQFPRTYLRGAYDIIKSKNALYIADEVQVGFGRTGDHFWGFECDDIIPDIVTMAKGIGNGFPMGAVVTTPEIAASLSQALHFNTFGGNPLACAIGSAVLDVIEEEKLQENSKVVGTYLLHRLSTLLLEYPTMVGDVRGKGLMIGVELVSNPDKKTPLEDEYMASLFEDTKDMGLLIGRGGIHKNVLRIKPPMCVTKEDADFTVEVIKKALDNCRDRNLISRDNVYIGAL</sequence>
<dbReference type="PANTHER" id="PTHR45688:SF3">
    <property type="entry name" value="ALANINE--GLYOXYLATE AMINOTRANSFERASE 2, MITOCHONDRIAL"/>
    <property type="match status" value="1"/>
</dbReference>
<dbReference type="CDD" id="cd00610">
    <property type="entry name" value="OAT_like"/>
    <property type="match status" value="1"/>
</dbReference>
<evidence type="ECO:0000256" key="31">
    <source>
        <dbReference type="ARBA" id="ARBA00047892"/>
    </source>
</evidence>
<evidence type="ECO:0000256" key="24">
    <source>
        <dbReference type="ARBA" id="ARBA00043777"/>
    </source>
</evidence>
<evidence type="ECO:0000256" key="3">
    <source>
        <dbReference type="ARBA" id="ARBA00008954"/>
    </source>
</evidence>
<accession>A0A9R1UAH5</accession>
<comment type="catalytic activity">
    <reaction evidence="19">
        <text>(2S)-2-aminobutanoate + glyoxylate = 2-oxobutanoate + glycine</text>
        <dbReference type="Rhea" id="RHEA:77339"/>
        <dbReference type="ChEBI" id="CHEBI:16763"/>
        <dbReference type="ChEBI" id="CHEBI:36655"/>
        <dbReference type="ChEBI" id="CHEBI:57305"/>
        <dbReference type="ChEBI" id="CHEBI:74359"/>
    </reaction>
</comment>
<comment type="catalytic activity">
    <reaction evidence="21">
        <text>N(omega),N(omega)-dimethyl-L-arginine + oxaloacetate = 5-(3,3-dimethylguanidino)-2-oxopentanoate + L-aspartate</text>
        <dbReference type="Rhea" id="RHEA:77343"/>
        <dbReference type="ChEBI" id="CHEBI:16452"/>
        <dbReference type="ChEBI" id="CHEBI:29991"/>
        <dbReference type="ChEBI" id="CHEBI:58326"/>
        <dbReference type="ChEBI" id="CHEBI:197301"/>
    </reaction>
</comment>
<evidence type="ECO:0000256" key="16">
    <source>
        <dbReference type="ARBA" id="ARBA00042611"/>
    </source>
</evidence>
<dbReference type="GO" id="GO:0030170">
    <property type="term" value="F:pyridoxal phosphate binding"/>
    <property type="evidence" value="ECO:0007669"/>
    <property type="project" value="InterPro"/>
</dbReference>
<dbReference type="GO" id="GO:0008453">
    <property type="term" value="F:alanine-glyoxylate transaminase activity"/>
    <property type="evidence" value="ECO:0007669"/>
    <property type="project" value="UniProtKB-EC"/>
</dbReference>
<evidence type="ECO:0000256" key="9">
    <source>
        <dbReference type="ARBA" id="ARBA00022946"/>
    </source>
</evidence>
<evidence type="ECO:0000256" key="38">
    <source>
        <dbReference type="ARBA" id="ARBA00058068"/>
    </source>
</evidence>
<reference evidence="40" key="1">
    <citation type="submission" date="2015-01" db="EMBL/GenBank/DDBJ databases">
        <title>Transcriptome Assembly of Fopius arisanus.</title>
        <authorList>
            <person name="Geib S."/>
        </authorList>
    </citation>
    <scope>NUCLEOTIDE SEQUENCE</scope>
</reference>
<evidence type="ECO:0000256" key="1">
    <source>
        <dbReference type="ARBA" id="ARBA00001933"/>
    </source>
</evidence>
<evidence type="ECO:0000256" key="25">
    <source>
        <dbReference type="ARBA" id="ARBA00043798"/>
    </source>
</evidence>
<dbReference type="PROSITE" id="PS00600">
    <property type="entry name" value="AA_TRANSFER_CLASS_3"/>
    <property type="match status" value="1"/>
</dbReference>
<dbReference type="InterPro" id="IPR015422">
    <property type="entry name" value="PyrdxlP-dep_Trfase_small"/>
</dbReference>
<dbReference type="PANTHER" id="PTHR45688">
    <property type="match status" value="1"/>
</dbReference>
<proteinExistence type="inferred from homology"/>
<dbReference type="GO" id="GO:0019481">
    <property type="term" value="P:L-alanine catabolic process, by transamination"/>
    <property type="evidence" value="ECO:0007669"/>
    <property type="project" value="TreeGrafter"/>
</dbReference>
<comment type="catalytic activity">
    <reaction evidence="26">
        <text>3-oxopropanoate + L-alanine = beta-alanine + pyruvate</text>
        <dbReference type="Rhea" id="RHEA:14077"/>
        <dbReference type="ChEBI" id="CHEBI:15361"/>
        <dbReference type="ChEBI" id="CHEBI:33190"/>
        <dbReference type="ChEBI" id="CHEBI:57966"/>
        <dbReference type="ChEBI" id="CHEBI:57972"/>
        <dbReference type="EC" id="2.6.1.18"/>
    </reaction>
    <physiologicalReaction direction="right-to-left" evidence="26">
        <dbReference type="Rhea" id="RHEA:14079"/>
    </physiologicalReaction>
</comment>
<comment type="subcellular location">
    <subcellularLocation>
        <location evidence="2">Mitochondrion</location>
    </subcellularLocation>
</comment>
<evidence type="ECO:0000256" key="28">
    <source>
        <dbReference type="ARBA" id="ARBA00044055"/>
    </source>
</evidence>